<dbReference type="CDD" id="cd07061">
    <property type="entry name" value="HP_HAP_like"/>
    <property type="match status" value="1"/>
</dbReference>
<dbReference type="Pfam" id="PF00328">
    <property type="entry name" value="His_Phos_2"/>
    <property type="match status" value="1"/>
</dbReference>
<evidence type="ECO:0000313" key="3">
    <source>
        <dbReference type="EMBL" id="KAK8146158.1"/>
    </source>
</evidence>
<organism evidence="3 4">
    <name type="scientific">Beauveria asiatica</name>
    <dbReference type="NCBI Taxonomy" id="1069075"/>
    <lineage>
        <taxon>Eukaryota</taxon>
        <taxon>Fungi</taxon>
        <taxon>Dikarya</taxon>
        <taxon>Ascomycota</taxon>
        <taxon>Pezizomycotina</taxon>
        <taxon>Sordariomycetes</taxon>
        <taxon>Hypocreomycetidae</taxon>
        <taxon>Hypocreales</taxon>
        <taxon>Cordycipitaceae</taxon>
        <taxon>Beauveria</taxon>
    </lineage>
</organism>
<dbReference type="EMBL" id="JAAHCF010000230">
    <property type="protein sequence ID" value="KAK8146158.1"/>
    <property type="molecule type" value="Genomic_DNA"/>
</dbReference>
<evidence type="ECO:0000256" key="2">
    <source>
        <dbReference type="SAM" id="SignalP"/>
    </source>
</evidence>
<dbReference type="SUPFAM" id="SSF53254">
    <property type="entry name" value="Phosphoglycerate mutase-like"/>
    <property type="match status" value="1"/>
</dbReference>
<sequence length="559" mass="61623">MRAPTLSVALLAAAGRSASAQVLTDAKSASTSWGELSAYADNKEDAFGVGYVGLPDGCQVVSSLSRVNGALQWLTKSLIDQESVSTLQRHAERFPDSIDNVTTGRFAQKLADFQDAHKGKEFTGPLKFLNSYHYIVNNTGLLTGIGASTVFGRGVAFWNNYGRTLFDAETSQIQYSSLFGNGTERPKVTVRTTSQSRIQNSQINWSLGFFGPSYNSTPEPDLLHWQAPFGTVIIPEGGTENNTLASYDSCTNSNNKDNGDVAAVKQERYKKIYTRAAIKRFESYAPSGFNFTHDDIYGMQMTCAYEYGYIGQSDFCQIFTANEWAGFENVLDQQYYYLYSYGNPTGRAQGVGYVQELIARLNHEYITVSNSSVNSTFDNNGKTFPLGQQVYADFSHDDIIISVLTALSVDYIKKSPTLDEYPPSSNTHVTLSHLTPFGANLITEQIGCSSGSPEPVENRRVQYTPGQYGYEAKNATHKFIRMRLNNAILPLNTIRGGKCGNSTTGRLDGLCELSAFLESQANAFKDSNYQYACFGNYTLKNSTTHVDYDGTIFAGKIYN</sequence>
<dbReference type="GO" id="GO:0003993">
    <property type="term" value="F:acid phosphatase activity"/>
    <property type="evidence" value="ECO:0007669"/>
    <property type="project" value="TreeGrafter"/>
</dbReference>
<keyword evidence="1" id="KW-0378">Hydrolase</keyword>
<accession>A0AAW0RVZ2</accession>
<protein>
    <recommendedName>
        <fullName evidence="5">3-phytase A</fullName>
    </recommendedName>
</protein>
<name>A0AAW0RVZ2_9HYPO</name>
<feature type="signal peptide" evidence="2">
    <location>
        <begin position="1"/>
        <end position="20"/>
    </location>
</feature>
<keyword evidence="4" id="KW-1185">Reference proteome</keyword>
<dbReference type="PANTHER" id="PTHR20963">
    <property type="entry name" value="MULTIPLE INOSITOL POLYPHOSPHATE PHOSPHATASE-RELATED"/>
    <property type="match status" value="1"/>
</dbReference>
<reference evidence="3 4" key="1">
    <citation type="submission" date="2020-02" db="EMBL/GenBank/DDBJ databases">
        <title>Comparative genomics of the hypocrealean fungal genus Beauvera.</title>
        <authorList>
            <person name="Showalter D.N."/>
            <person name="Bushley K.E."/>
            <person name="Rehner S.A."/>
        </authorList>
    </citation>
    <scope>NUCLEOTIDE SEQUENCE [LARGE SCALE GENOMIC DNA]</scope>
    <source>
        <strain evidence="3 4">ARSEF4384</strain>
    </source>
</reference>
<proteinExistence type="predicted"/>
<evidence type="ECO:0000313" key="4">
    <source>
        <dbReference type="Proteomes" id="UP001397290"/>
    </source>
</evidence>
<comment type="caution">
    <text evidence="3">The sequence shown here is derived from an EMBL/GenBank/DDBJ whole genome shotgun (WGS) entry which is preliminary data.</text>
</comment>
<dbReference type="PANTHER" id="PTHR20963:SF43">
    <property type="entry name" value="PUTATIVE (AFU_ORTHOLOGUE AFUA_7G01240)-RELATED"/>
    <property type="match status" value="1"/>
</dbReference>
<feature type="chain" id="PRO_5043900765" description="3-phytase A" evidence="2">
    <location>
        <begin position="21"/>
        <end position="559"/>
    </location>
</feature>
<dbReference type="Gene3D" id="3.40.50.1240">
    <property type="entry name" value="Phosphoglycerate mutase-like"/>
    <property type="match status" value="1"/>
</dbReference>
<dbReference type="AlphaFoldDB" id="A0AAW0RVZ2"/>
<dbReference type="InterPro" id="IPR029033">
    <property type="entry name" value="His_PPase_superfam"/>
</dbReference>
<evidence type="ECO:0008006" key="5">
    <source>
        <dbReference type="Google" id="ProtNLM"/>
    </source>
</evidence>
<dbReference type="InterPro" id="IPR000560">
    <property type="entry name" value="His_Pase_clade-2"/>
</dbReference>
<dbReference type="Proteomes" id="UP001397290">
    <property type="component" value="Unassembled WGS sequence"/>
</dbReference>
<gene>
    <name evidence="3" type="ORF">G3M48_003538</name>
</gene>
<evidence type="ECO:0000256" key="1">
    <source>
        <dbReference type="ARBA" id="ARBA00022801"/>
    </source>
</evidence>
<keyword evidence="2" id="KW-0732">Signal</keyword>